<proteinExistence type="predicted"/>
<name>A0A4S3PRI0_9BACI</name>
<dbReference type="InterPro" id="IPR002797">
    <property type="entry name" value="Polysacc_synth"/>
</dbReference>
<feature type="transmembrane region" description="Helical" evidence="5">
    <location>
        <begin position="291"/>
        <end position="314"/>
    </location>
</feature>
<dbReference type="PANTHER" id="PTHR43424:SF1">
    <property type="entry name" value="LOCUS PUTATIVE PROTEIN 1-RELATED"/>
    <property type="match status" value="1"/>
</dbReference>
<feature type="transmembrane region" description="Helical" evidence="5">
    <location>
        <begin position="355"/>
        <end position="379"/>
    </location>
</feature>
<keyword evidence="2 5" id="KW-0812">Transmembrane</keyword>
<evidence type="ECO:0000256" key="4">
    <source>
        <dbReference type="ARBA" id="ARBA00023136"/>
    </source>
</evidence>
<keyword evidence="4 5" id="KW-0472">Membrane</keyword>
<accession>A0A4S3PRI0</accession>
<feature type="transmembrane region" description="Helical" evidence="5">
    <location>
        <begin position="247"/>
        <end position="271"/>
    </location>
</feature>
<feature type="transmembrane region" description="Helical" evidence="5">
    <location>
        <begin position="112"/>
        <end position="131"/>
    </location>
</feature>
<feature type="transmembrane region" description="Helical" evidence="5">
    <location>
        <begin position="446"/>
        <end position="465"/>
    </location>
</feature>
<dbReference type="GO" id="GO:0016020">
    <property type="term" value="C:membrane"/>
    <property type="evidence" value="ECO:0007669"/>
    <property type="project" value="UniProtKB-SubCell"/>
</dbReference>
<evidence type="ECO:0000256" key="1">
    <source>
        <dbReference type="ARBA" id="ARBA00004141"/>
    </source>
</evidence>
<dbReference type="PANTHER" id="PTHR43424">
    <property type="entry name" value="LOCUS PUTATIVE PROTEIN 1-RELATED"/>
    <property type="match status" value="1"/>
</dbReference>
<organism evidence="6 7">
    <name type="scientific">Bacillus timonensis</name>
    <dbReference type="NCBI Taxonomy" id="1033734"/>
    <lineage>
        <taxon>Bacteria</taxon>
        <taxon>Bacillati</taxon>
        <taxon>Bacillota</taxon>
        <taxon>Bacilli</taxon>
        <taxon>Bacillales</taxon>
        <taxon>Bacillaceae</taxon>
        <taxon>Bacillus</taxon>
    </lineage>
</organism>
<gene>
    <name evidence="6" type="ORF">E1I69_11400</name>
</gene>
<evidence type="ECO:0000256" key="5">
    <source>
        <dbReference type="SAM" id="Phobius"/>
    </source>
</evidence>
<feature type="transmembrane region" description="Helical" evidence="5">
    <location>
        <begin position="320"/>
        <end position="343"/>
    </location>
</feature>
<feature type="transmembrane region" description="Helical" evidence="5">
    <location>
        <begin position="9"/>
        <end position="28"/>
    </location>
</feature>
<evidence type="ECO:0000313" key="7">
    <source>
        <dbReference type="Proteomes" id="UP000306477"/>
    </source>
</evidence>
<reference evidence="6 7" key="1">
    <citation type="journal article" date="2019" name="Indoor Air">
        <title>Impacts of indoor surface finishes on bacterial viability.</title>
        <authorList>
            <person name="Hu J."/>
            <person name="Maamar S.B."/>
            <person name="Glawe A.J."/>
            <person name="Gottel N."/>
            <person name="Gilbert J.A."/>
            <person name="Hartmann E.M."/>
        </authorList>
    </citation>
    <scope>NUCLEOTIDE SEQUENCE [LARGE SCALE GENOMIC DNA]</scope>
    <source>
        <strain evidence="6 7">AF060A6</strain>
    </source>
</reference>
<feature type="transmembrane region" description="Helical" evidence="5">
    <location>
        <begin position="85"/>
        <end position="106"/>
    </location>
</feature>
<dbReference type="OrthoDB" id="9815702at2"/>
<feature type="transmembrane region" description="Helical" evidence="5">
    <location>
        <begin position="143"/>
        <end position="163"/>
    </location>
</feature>
<protein>
    <submittedName>
        <fullName evidence="6">Flippase</fullName>
    </submittedName>
</protein>
<dbReference type="InterPro" id="IPR052556">
    <property type="entry name" value="PolySynth_Transporter"/>
</dbReference>
<evidence type="ECO:0000256" key="3">
    <source>
        <dbReference type="ARBA" id="ARBA00022989"/>
    </source>
</evidence>
<feature type="transmembrane region" description="Helical" evidence="5">
    <location>
        <begin position="385"/>
        <end position="402"/>
    </location>
</feature>
<comment type="caution">
    <text evidence="6">The sequence shown here is derived from an EMBL/GenBank/DDBJ whole genome shotgun (WGS) entry which is preliminary data.</text>
</comment>
<sequence>MQKSLFKNAIYKILLNFFNLILPIIIGPYVYRTLGADSIGSVKFAESIFNYFFIFATFGIYQYGLREVSRVKNDPQKTASLFTSLFTFGLLTNIVSMLTYALVSYLGYGADSLFPILMVMSVNFILNIFYVEWVNEAFEDYNFITVKTIAVKLVYVVLLFTFIKSSDDYLLFVILLSISTFLNNIISFIYVKRRIKFDFSNIKILPHLKPLFLVVIFSNGNILYSQLDRFMLGEFVSKASVSFYVMSQQIMTIINAIMLSVIQVTIPRLSFLQGEDNEENYISLLNRIAKVYFSILFPASIGLFIISDVGVIVYGGSEYAGAGGVLAVFSLYMITLGIESILANQVIYIKKKEKMLVWFIFISGFINLFLNILLVYLGIFTAKTAIITTAIANVFLITFEYVYIRKYLKVPFNMLSIRNMKYLFYSLLFIPVSYVIRLFVTDTLYLFLVLIVVNGLLYVIILFITKDEVVQLLLSKIAGKIKRKK</sequence>
<dbReference type="AlphaFoldDB" id="A0A4S3PRI0"/>
<feature type="transmembrane region" description="Helical" evidence="5">
    <location>
        <begin position="422"/>
        <end position="440"/>
    </location>
</feature>
<evidence type="ECO:0000256" key="2">
    <source>
        <dbReference type="ARBA" id="ARBA00022692"/>
    </source>
</evidence>
<keyword evidence="7" id="KW-1185">Reference proteome</keyword>
<evidence type="ECO:0000313" key="6">
    <source>
        <dbReference type="EMBL" id="THE12301.1"/>
    </source>
</evidence>
<dbReference type="Proteomes" id="UP000306477">
    <property type="component" value="Unassembled WGS sequence"/>
</dbReference>
<dbReference type="Pfam" id="PF01943">
    <property type="entry name" value="Polysacc_synt"/>
    <property type="match status" value="1"/>
</dbReference>
<dbReference type="RefSeq" id="WP_136379742.1">
    <property type="nucleotide sequence ID" value="NZ_SLUB01000018.1"/>
</dbReference>
<comment type="subcellular location">
    <subcellularLocation>
        <location evidence="1">Membrane</location>
        <topology evidence="1">Multi-pass membrane protein</topology>
    </subcellularLocation>
</comment>
<feature type="transmembrane region" description="Helical" evidence="5">
    <location>
        <begin position="169"/>
        <end position="191"/>
    </location>
</feature>
<feature type="transmembrane region" description="Helical" evidence="5">
    <location>
        <begin position="48"/>
        <end position="65"/>
    </location>
</feature>
<keyword evidence="3 5" id="KW-1133">Transmembrane helix</keyword>
<feature type="transmembrane region" description="Helical" evidence="5">
    <location>
        <begin position="211"/>
        <end position="227"/>
    </location>
</feature>
<dbReference type="EMBL" id="SLUB01000018">
    <property type="protein sequence ID" value="THE12301.1"/>
    <property type="molecule type" value="Genomic_DNA"/>
</dbReference>